<dbReference type="PROSITE" id="PS51688">
    <property type="entry name" value="ICA"/>
    <property type="match status" value="1"/>
</dbReference>
<dbReference type="STRING" id="390241.SAMN04488023_104134"/>
<dbReference type="EMBL" id="FOGG01000004">
    <property type="protein sequence ID" value="SER10431.1"/>
    <property type="molecule type" value="Genomic_DNA"/>
</dbReference>
<keyword evidence="4" id="KW-1185">Reference proteome</keyword>
<name>A0A1H9LG13_9SPHI</name>
<feature type="domain" description="Peptidase S74" evidence="2">
    <location>
        <begin position="1"/>
        <end position="130"/>
    </location>
</feature>
<dbReference type="Pfam" id="PF13884">
    <property type="entry name" value="Peptidase_S74"/>
    <property type="match status" value="1"/>
</dbReference>
<protein>
    <submittedName>
        <fullName evidence="3">Chaperone of endosialidase</fullName>
    </submittedName>
</protein>
<keyword evidence="1" id="KW-0732">Signal</keyword>
<evidence type="ECO:0000259" key="2">
    <source>
        <dbReference type="PROSITE" id="PS51688"/>
    </source>
</evidence>
<organism evidence="3 4">
    <name type="scientific">Pedobacter rhizosphaerae</name>
    <dbReference type="NCBI Taxonomy" id="390241"/>
    <lineage>
        <taxon>Bacteria</taxon>
        <taxon>Pseudomonadati</taxon>
        <taxon>Bacteroidota</taxon>
        <taxon>Sphingobacteriia</taxon>
        <taxon>Sphingobacteriales</taxon>
        <taxon>Sphingobacteriaceae</taxon>
        <taxon>Pedobacter</taxon>
    </lineage>
</organism>
<feature type="signal peptide" evidence="1">
    <location>
        <begin position="1"/>
        <end position="22"/>
    </location>
</feature>
<evidence type="ECO:0000313" key="3">
    <source>
        <dbReference type="EMBL" id="SER10431.1"/>
    </source>
</evidence>
<sequence>MKRAISFSFAAFLVAASLQIHAQEVAQTNVKPLNNSISVVSQLQPVSFSYDKNWAEKLKLSAAPQFGFVAADVQKVLPELVNQNAKSYSVGKNALRTATVPTVDYERLIPLLVGSIKEQQEQIEALKREISTLKSRSAK</sequence>
<accession>A0A1H9LG13</accession>
<proteinExistence type="predicted"/>
<feature type="chain" id="PRO_5011457790" evidence="1">
    <location>
        <begin position="23"/>
        <end position="139"/>
    </location>
</feature>
<dbReference type="AlphaFoldDB" id="A0A1H9LG13"/>
<evidence type="ECO:0000256" key="1">
    <source>
        <dbReference type="SAM" id="SignalP"/>
    </source>
</evidence>
<dbReference type="InterPro" id="IPR030392">
    <property type="entry name" value="S74_ICA"/>
</dbReference>
<dbReference type="RefSeq" id="WP_175474468.1">
    <property type="nucleotide sequence ID" value="NZ_FOGG01000004.1"/>
</dbReference>
<reference evidence="4" key="1">
    <citation type="submission" date="2016-10" db="EMBL/GenBank/DDBJ databases">
        <authorList>
            <person name="Varghese N."/>
            <person name="Submissions S."/>
        </authorList>
    </citation>
    <scope>NUCLEOTIDE SEQUENCE [LARGE SCALE GENOMIC DNA]</scope>
    <source>
        <strain evidence="4">DSM 18610</strain>
    </source>
</reference>
<gene>
    <name evidence="3" type="ORF">SAMN04488023_104134</name>
</gene>
<dbReference type="Proteomes" id="UP000199572">
    <property type="component" value="Unassembled WGS sequence"/>
</dbReference>
<evidence type="ECO:0000313" key="4">
    <source>
        <dbReference type="Proteomes" id="UP000199572"/>
    </source>
</evidence>